<dbReference type="Proteomes" id="UP001206312">
    <property type="component" value="Unassembled WGS sequence"/>
</dbReference>
<sequence>MEKTLTRMLPFALMLMVLPLMAQKKGYLPGYVITLERDTVPGWVKDRSPEPFAALFTRIRFRPEGKTLRRKYRPKDILGYCTGDFVFESFPLREETDFFTFRYALDDTAEAIFLRVVRREGRLTWYEREFIHDDNSYVDSYPLFHREGSREMVRVTQGILGLKKKRLSEYFRECPGLSEALEKKELTTLGQVYTFLLDSCAYRDQTGH</sequence>
<evidence type="ECO:0008006" key="3">
    <source>
        <dbReference type="Google" id="ProtNLM"/>
    </source>
</evidence>
<dbReference type="EMBL" id="JAMXIB010000002">
    <property type="protein sequence ID" value="MCO5723929.1"/>
    <property type="molecule type" value="Genomic_DNA"/>
</dbReference>
<proteinExistence type="predicted"/>
<reference evidence="1 2" key="1">
    <citation type="submission" date="2022-06" db="EMBL/GenBank/DDBJ databases">
        <authorList>
            <person name="Xuan X."/>
        </authorList>
    </citation>
    <scope>NUCLEOTIDE SEQUENCE [LARGE SCALE GENOMIC DNA]</scope>
    <source>
        <strain evidence="1 2">2V75</strain>
    </source>
</reference>
<evidence type="ECO:0000313" key="1">
    <source>
        <dbReference type="EMBL" id="MCO5723929.1"/>
    </source>
</evidence>
<evidence type="ECO:0000313" key="2">
    <source>
        <dbReference type="Proteomes" id="UP001206312"/>
    </source>
</evidence>
<comment type="caution">
    <text evidence="1">The sequence shown here is derived from an EMBL/GenBank/DDBJ whole genome shotgun (WGS) entry which is preliminary data.</text>
</comment>
<protein>
    <recommendedName>
        <fullName evidence="3">DUF4105 domain-containing protein</fullName>
    </recommendedName>
</protein>
<organism evidence="1 2">
    <name type="scientific">Robiginitalea marina</name>
    <dbReference type="NCBI Taxonomy" id="2954105"/>
    <lineage>
        <taxon>Bacteria</taxon>
        <taxon>Pseudomonadati</taxon>
        <taxon>Bacteroidota</taxon>
        <taxon>Flavobacteriia</taxon>
        <taxon>Flavobacteriales</taxon>
        <taxon>Flavobacteriaceae</taxon>
        <taxon>Robiginitalea</taxon>
    </lineage>
</organism>
<name>A0ABT1AW61_9FLAO</name>
<keyword evidence="2" id="KW-1185">Reference proteome</keyword>
<accession>A0ABT1AW61</accession>
<dbReference type="RefSeq" id="WP_252740303.1">
    <property type="nucleotide sequence ID" value="NZ_JAMXIB010000002.1"/>
</dbReference>
<gene>
    <name evidence="1" type="ORF">NG653_03610</name>
</gene>